<keyword evidence="4" id="KW-1185">Reference proteome</keyword>
<keyword evidence="1" id="KW-0819">tRNA processing</keyword>
<dbReference type="EC" id="2.1.1.225" evidence="1"/>
<keyword evidence="1" id="KW-0949">S-adenosyl-L-methionine</keyword>
<comment type="catalytic activity">
    <reaction evidence="1">
        <text>cytidine(4) in tRNA(Pro) + S-adenosyl-L-methionine = 2'-O-methylcytidine(4) in tRNA(Pro) + S-adenosyl-L-homocysteine + H(+)</text>
        <dbReference type="Rhea" id="RHEA:32767"/>
        <dbReference type="Rhea" id="RHEA-COMP:10397"/>
        <dbReference type="Rhea" id="RHEA-COMP:10398"/>
        <dbReference type="ChEBI" id="CHEBI:15378"/>
        <dbReference type="ChEBI" id="CHEBI:57856"/>
        <dbReference type="ChEBI" id="CHEBI:59789"/>
        <dbReference type="ChEBI" id="CHEBI:74495"/>
        <dbReference type="ChEBI" id="CHEBI:82748"/>
        <dbReference type="EC" id="2.1.1.225"/>
    </reaction>
</comment>
<evidence type="ECO:0000259" key="2">
    <source>
        <dbReference type="Pfam" id="PF05206"/>
    </source>
</evidence>
<feature type="domain" description="Methyltransferase TRM13" evidence="2">
    <location>
        <begin position="53"/>
        <end position="141"/>
    </location>
</feature>
<sequence>MKIEVAHSSCFRSERGTGVSLLQESFATPSACAKWLCSNVDRRHPMQEKHISQQASMLGNLEEIGLLRRRNDESFGDTDRGRNEECFIEFGAGRGYLSHMLSDCYAADNVILVERRSYKFKADRTLRYAAGVSLSRLRVDNMALRCCSQSSVVFGIGFATCCHHLCQWKAYVNKEFFQSMGLTKTDFEALVWMTSWALSGNCDE</sequence>
<dbReference type="KEGG" id="smo:SELMODRAFT_125891"/>
<dbReference type="InParanoid" id="D8SVE9"/>
<dbReference type="GO" id="GO:0106050">
    <property type="term" value="F:tRNA 2'-O-methyltransferase activity"/>
    <property type="evidence" value="ECO:0007669"/>
    <property type="project" value="UniProtKB-UniRule"/>
</dbReference>
<dbReference type="AlphaFoldDB" id="D8SVE9"/>
<dbReference type="PANTHER" id="PTHR12998">
    <property type="entry name" value="TRNA:M(4)X MODIFICATION ENZYME TRM13 HOMOLOG"/>
    <property type="match status" value="1"/>
</dbReference>
<dbReference type="InterPro" id="IPR039044">
    <property type="entry name" value="Trm13"/>
</dbReference>
<feature type="domain" description="Methyltransferase TRM13" evidence="2">
    <location>
        <begin position="143"/>
        <end position="201"/>
    </location>
</feature>
<organism evidence="4">
    <name type="scientific">Selaginella moellendorffii</name>
    <name type="common">Spikemoss</name>
    <dbReference type="NCBI Taxonomy" id="88036"/>
    <lineage>
        <taxon>Eukaryota</taxon>
        <taxon>Viridiplantae</taxon>
        <taxon>Streptophyta</taxon>
        <taxon>Embryophyta</taxon>
        <taxon>Tracheophyta</taxon>
        <taxon>Lycopodiopsida</taxon>
        <taxon>Selaginellales</taxon>
        <taxon>Selaginellaceae</taxon>
        <taxon>Selaginella</taxon>
    </lineage>
</organism>
<keyword evidence="1" id="KW-0489">Methyltransferase</keyword>
<reference evidence="3 4" key="1">
    <citation type="journal article" date="2011" name="Science">
        <title>The Selaginella genome identifies genetic changes associated with the evolution of vascular plants.</title>
        <authorList>
            <person name="Banks J.A."/>
            <person name="Nishiyama T."/>
            <person name="Hasebe M."/>
            <person name="Bowman J.L."/>
            <person name="Gribskov M."/>
            <person name="dePamphilis C."/>
            <person name="Albert V.A."/>
            <person name="Aono N."/>
            <person name="Aoyama T."/>
            <person name="Ambrose B.A."/>
            <person name="Ashton N.W."/>
            <person name="Axtell M.J."/>
            <person name="Barker E."/>
            <person name="Barker M.S."/>
            <person name="Bennetzen J.L."/>
            <person name="Bonawitz N.D."/>
            <person name="Chapple C."/>
            <person name="Cheng C."/>
            <person name="Correa L.G."/>
            <person name="Dacre M."/>
            <person name="DeBarry J."/>
            <person name="Dreyer I."/>
            <person name="Elias M."/>
            <person name="Engstrom E.M."/>
            <person name="Estelle M."/>
            <person name="Feng L."/>
            <person name="Finet C."/>
            <person name="Floyd S.K."/>
            <person name="Frommer W.B."/>
            <person name="Fujita T."/>
            <person name="Gramzow L."/>
            <person name="Gutensohn M."/>
            <person name="Harholt J."/>
            <person name="Hattori M."/>
            <person name="Heyl A."/>
            <person name="Hirai T."/>
            <person name="Hiwatashi Y."/>
            <person name="Ishikawa M."/>
            <person name="Iwata M."/>
            <person name="Karol K.G."/>
            <person name="Koehler B."/>
            <person name="Kolukisaoglu U."/>
            <person name="Kubo M."/>
            <person name="Kurata T."/>
            <person name="Lalonde S."/>
            <person name="Li K."/>
            <person name="Li Y."/>
            <person name="Litt A."/>
            <person name="Lyons E."/>
            <person name="Manning G."/>
            <person name="Maruyama T."/>
            <person name="Michael T.P."/>
            <person name="Mikami K."/>
            <person name="Miyazaki S."/>
            <person name="Morinaga S."/>
            <person name="Murata T."/>
            <person name="Mueller-Roeber B."/>
            <person name="Nelson D.R."/>
            <person name="Obara M."/>
            <person name="Oguri Y."/>
            <person name="Olmstead R.G."/>
            <person name="Onodera N."/>
            <person name="Petersen B.L."/>
            <person name="Pils B."/>
            <person name="Prigge M."/>
            <person name="Rensing S.A."/>
            <person name="Riano-Pachon D.M."/>
            <person name="Roberts A.W."/>
            <person name="Sato Y."/>
            <person name="Scheller H.V."/>
            <person name="Schulz B."/>
            <person name="Schulz C."/>
            <person name="Shakirov E.V."/>
            <person name="Shibagaki N."/>
            <person name="Shinohara N."/>
            <person name="Shippen D.E."/>
            <person name="Soerensen I."/>
            <person name="Sotooka R."/>
            <person name="Sugimoto N."/>
            <person name="Sugita M."/>
            <person name="Sumikawa N."/>
            <person name="Tanurdzic M."/>
            <person name="Theissen G."/>
            <person name="Ulvskov P."/>
            <person name="Wakazuki S."/>
            <person name="Weng J.K."/>
            <person name="Willats W.W."/>
            <person name="Wipf D."/>
            <person name="Wolf P.G."/>
            <person name="Yang L."/>
            <person name="Zimmer A.D."/>
            <person name="Zhu Q."/>
            <person name="Mitros T."/>
            <person name="Hellsten U."/>
            <person name="Loque D."/>
            <person name="Otillar R."/>
            <person name="Salamov A."/>
            <person name="Schmutz J."/>
            <person name="Shapiro H."/>
            <person name="Lindquist E."/>
            <person name="Lucas S."/>
            <person name="Rokhsar D."/>
            <person name="Grigoriev I.V."/>
        </authorList>
    </citation>
    <scope>NUCLEOTIDE SEQUENCE [LARGE SCALE GENOMIC DNA]</scope>
</reference>
<comment type="similarity">
    <text evidence="1">Belongs to the methyltransferase TRM13 family.</text>
</comment>
<keyword evidence="1" id="KW-0862">Zinc</keyword>
<dbReference type="STRING" id="88036.D8SVE9"/>
<dbReference type="Pfam" id="PF05206">
    <property type="entry name" value="TRM13"/>
    <property type="match status" value="2"/>
</dbReference>
<accession>D8SVE9</accession>
<comment type="catalytic activity">
    <reaction evidence="1">
        <text>cytidine(4) in tRNA(Gly)(GCC) + S-adenosyl-L-methionine = 2'-O-methylcytidine(4) in tRNA(Gly)(GCC) + S-adenosyl-L-homocysteine + H(+)</text>
        <dbReference type="Rhea" id="RHEA:43192"/>
        <dbReference type="Rhea" id="RHEA-COMP:10399"/>
        <dbReference type="Rhea" id="RHEA-COMP:10400"/>
        <dbReference type="ChEBI" id="CHEBI:15378"/>
        <dbReference type="ChEBI" id="CHEBI:57856"/>
        <dbReference type="ChEBI" id="CHEBI:59789"/>
        <dbReference type="ChEBI" id="CHEBI:74495"/>
        <dbReference type="ChEBI" id="CHEBI:82748"/>
        <dbReference type="EC" id="2.1.1.225"/>
    </reaction>
</comment>
<keyword evidence="1" id="KW-0479">Metal-binding</keyword>
<proteinExistence type="inferred from homology"/>
<protein>
    <recommendedName>
        <fullName evidence="1">tRNA:m(4)X modification enzyme TRM13</fullName>
        <ecNumber evidence="1">2.1.1.225</ecNumber>
    </recommendedName>
</protein>
<comment type="catalytic activity">
    <reaction evidence="1">
        <text>adenosine(4) in tRNA(His) + S-adenosyl-L-methionine = 2'-O-methyladenosine(4) in tRNA(His) + S-adenosyl-L-homocysteine + H(+)</text>
        <dbReference type="Rhea" id="RHEA:43196"/>
        <dbReference type="Rhea" id="RHEA-COMP:10401"/>
        <dbReference type="Rhea" id="RHEA-COMP:10402"/>
        <dbReference type="ChEBI" id="CHEBI:15378"/>
        <dbReference type="ChEBI" id="CHEBI:57856"/>
        <dbReference type="ChEBI" id="CHEBI:59789"/>
        <dbReference type="ChEBI" id="CHEBI:74411"/>
        <dbReference type="ChEBI" id="CHEBI:74477"/>
        <dbReference type="EC" id="2.1.1.225"/>
    </reaction>
</comment>
<dbReference type="GO" id="GO:0008270">
    <property type="term" value="F:zinc ion binding"/>
    <property type="evidence" value="ECO:0007669"/>
    <property type="project" value="UniProtKB-KW"/>
</dbReference>
<dbReference type="EMBL" id="GL377645">
    <property type="protein sequence ID" value="EFJ11659.1"/>
    <property type="molecule type" value="Genomic_DNA"/>
</dbReference>
<dbReference type="Gramene" id="EFJ11659">
    <property type="protein sequence ID" value="EFJ11659"/>
    <property type="gene ID" value="SELMODRAFT_125891"/>
</dbReference>
<evidence type="ECO:0000313" key="3">
    <source>
        <dbReference type="EMBL" id="EFJ11659.1"/>
    </source>
</evidence>
<evidence type="ECO:0000256" key="1">
    <source>
        <dbReference type="RuleBase" id="RU367103"/>
    </source>
</evidence>
<dbReference type="GO" id="GO:0030488">
    <property type="term" value="P:tRNA methylation"/>
    <property type="evidence" value="ECO:0000318"/>
    <property type="project" value="GO_Central"/>
</dbReference>
<dbReference type="HOGENOM" id="CLU_1345209_0_0_1"/>
<dbReference type="InterPro" id="IPR007871">
    <property type="entry name" value="Methyltransferase_TRM13"/>
</dbReference>
<keyword evidence="1" id="KW-0863">Zinc-finger</keyword>
<dbReference type="Proteomes" id="UP000001514">
    <property type="component" value="Unassembled WGS sequence"/>
</dbReference>
<dbReference type="PANTHER" id="PTHR12998:SF0">
    <property type="entry name" value="TRNA:M(4)X MODIFICATION ENZYME TRM13 HOMOLOG"/>
    <property type="match status" value="1"/>
</dbReference>
<dbReference type="FunCoup" id="D8SVE9">
    <property type="interactions" value="3414"/>
</dbReference>
<dbReference type="GO" id="GO:0008175">
    <property type="term" value="F:tRNA methyltransferase activity"/>
    <property type="evidence" value="ECO:0000318"/>
    <property type="project" value="GO_Central"/>
</dbReference>
<dbReference type="eggNOG" id="KOG2811">
    <property type="taxonomic scope" value="Eukaryota"/>
</dbReference>
<keyword evidence="1" id="KW-0808">Transferase</keyword>
<evidence type="ECO:0000313" key="4">
    <source>
        <dbReference type="Proteomes" id="UP000001514"/>
    </source>
</evidence>
<name>D8SVE9_SELML</name>
<gene>
    <name evidence="3" type="ORF">SELMODRAFT_125891</name>
</gene>
<comment type="function">
    <text evidence="1">tRNA methylase which 2'-O-methylates cytidine(4) in tRNA(Pro) and tRNA(Gly)(GCC), and adenosine(4) in tRNA(His).</text>
</comment>